<reference evidence="1" key="1">
    <citation type="journal article" date="2018" name="Genome Biol. Evol.">
        <title>Genomics and development of Lentinus tigrinus, a white-rot wood-decaying mushroom with dimorphic fruiting bodies.</title>
        <authorList>
            <person name="Wu B."/>
            <person name="Xu Z."/>
            <person name="Knudson A."/>
            <person name="Carlson A."/>
            <person name="Chen N."/>
            <person name="Kovaka S."/>
            <person name="LaButti K."/>
            <person name="Lipzen A."/>
            <person name="Pennachio C."/>
            <person name="Riley R."/>
            <person name="Schakwitz W."/>
            <person name="Umezawa K."/>
            <person name="Ohm R.A."/>
            <person name="Grigoriev I.V."/>
            <person name="Nagy L.G."/>
            <person name="Gibbons J."/>
            <person name="Hibbett D."/>
        </authorList>
    </citation>
    <scope>NUCLEOTIDE SEQUENCE [LARGE SCALE GENOMIC DNA]</scope>
    <source>
        <strain evidence="1">ALCF2SS1-6</strain>
    </source>
</reference>
<evidence type="ECO:0008006" key="3">
    <source>
        <dbReference type="Google" id="ProtNLM"/>
    </source>
</evidence>
<organism evidence="1 2">
    <name type="scientific">Lentinus tigrinus ALCF2SS1-6</name>
    <dbReference type="NCBI Taxonomy" id="1328759"/>
    <lineage>
        <taxon>Eukaryota</taxon>
        <taxon>Fungi</taxon>
        <taxon>Dikarya</taxon>
        <taxon>Basidiomycota</taxon>
        <taxon>Agaricomycotina</taxon>
        <taxon>Agaricomycetes</taxon>
        <taxon>Polyporales</taxon>
        <taxon>Polyporaceae</taxon>
        <taxon>Lentinus</taxon>
    </lineage>
</organism>
<name>A0A5C2SA99_9APHY</name>
<gene>
    <name evidence="1" type="ORF">L227DRAFT_487184</name>
</gene>
<proteinExistence type="predicted"/>
<evidence type="ECO:0000313" key="1">
    <source>
        <dbReference type="EMBL" id="RPD58236.1"/>
    </source>
</evidence>
<keyword evidence="2" id="KW-1185">Reference proteome</keyword>
<accession>A0A5C2SA99</accession>
<dbReference type="Proteomes" id="UP000313359">
    <property type="component" value="Unassembled WGS sequence"/>
</dbReference>
<sequence>MIRKSDLRGINIPRCGDTLKATLFADDTTVYLSSEDDFAVLQALLDTWCSAAKARFNLQKTKIIPIGSLEYRKTVAETYRETGAWENFPANVHVAQDGEPVRILGAFFGNNVNQIDVWSTVLTKMVAMRQPLMKAIERWRTGRTTVMGKKHVVQMVVGGMTQYLTNVQRMPDAIVKRLTRVIRGYLWDDK</sequence>
<dbReference type="EMBL" id="ML122276">
    <property type="protein sequence ID" value="RPD58236.1"/>
    <property type="molecule type" value="Genomic_DNA"/>
</dbReference>
<protein>
    <recommendedName>
        <fullName evidence="3">Reverse transcriptase domain-containing protein</fullName>
    </recommendedName>
</protein>
<dbReference type="OrthoDB" id="2205812at2759"/>
<dbReference type="STRING" id="1328759.A0A5C2SA99"/>
<evidence type="ECO:0000313" key="2">
    <source>
        <dbReference type="Proteomes" id="UP000313359"/>
    </source>
</evidence>
<dbReference type="AlphaFoldDB" id="A0A5C2SA99"/>
<feature type="non-terminal residue" evidence="1">
    <location>
        <position position="190"/>
    </location>
</feature>